<dbReference type="GO" id="GO:0005829">
    <property type="term" value="C:cytosol"/>
    <property type="evidence" value="ECO:0007669"/>
    <property type="project" value="TreeGrafter"/>
</dbReference>
<accession>F6DAX5</accession>
<dbReference type="EMBL" id="CP002776">
    <property type="protein sequence ID" value="AEG32308.1"/>
    <property type="molecule type" value="Genomic_DNA"/>
</dbReference>
<dbReference type="HAMAP" id="MF_01405">
    <property type="entry name" value="Non_canon_purine_NTPase"/>
    <property type="match status" value="1"/>
</dbReference>
<evidence type="ECO:0000256" key="11">
    <source>
        <dbReference type="SAM" id="MobiDB-lite"/>
    </source>
</evidence>
<dbReference type="PANTHER" id="PTHR11067">
    <property type="entry name" value="INOSINE TRIPHOSPHATE PYROPHOSPHATASE/HAM1 PROTEIN"/>
    <property type="match status" value="1"/>
</dbReference>
<gene>
    <name evidence="12" type="ordered locus">Thicy_1550</name>
</gene>
<evidence type="ECO:0000256" key="6">
    <source>
        <dbReference type="ARBA" id="ARBA00022842"/>
    </source>
</evidence>
<reference evidence="12 13" key="1">
    <citation type="submission" date="2011-05" db="EMBL/GenBank/DDBJ databases">
        <title>Complete sequence of Thioalkalimicrobium cyclicum ALM1.</title>
        <authorList>
            <consortium name="US DOE Joint Genome Institute"/>
            <person name="Lucas S."/>
            <person name="Han J."/>
            <person name="Lapidus A."/>
            <person name="Cheng J.-F."/>
            <person name="Goodwin L."/>
            <person name="Pitluck S."/>
            <person name="Peters L."/>
            <person name="Mikhailova N."/>
            <person name="Davenport K."/>
            <person name="Han C."/>
            <person name="Tapia R."/>
            <person name="Land M."/>
            <person name="Hauser L."/>
            <person name="Kyrpides N."/>
            <person name="Ivanova N."/>
            <person name="Pagani I."/>
            <person name="Kappler U."/>
            <person name="Woyke T."/>
        </authorList>
    </citation>
    <scope>NUCLEOTIDE SEQUENCE [LARGE SCALE GENOMIC DNA]</scope>
    <source>
        <strain evidence="13">DSM 14477 / JCM 11371 / ALM1</strain>
    </source>
</reference>
<dbReference type="STRING" id="717773.Thicy_1550"/>
<dbReference type="KEGG" id="tcy:Thicy_1550"/>
<comment type="caution">
    <text evidence="10">Lacks conserved residue(s) required for the propagation of feature annotation.</text>
</comment>
<dbReference type="Proteomes" id="UP000009232">
    <property type="component" value="Chromosome"/>
</dbReference>
<evidence type="ECO:0000313" key="12">
    <source>
        <dbReference type="EMBL" id="AEG32308.1"/>
    </source>
</evidence>
<dbReference type="Gene3D" id="3.90.950.10">
    <property type="match status" value="1"/>
</dbReference>
<comment type="catalytic activity">
    <reaction evidence="9 10">
        <text>XTP + H2O = XMP + diphosphate + H(+)</text>
        <dbReference type="Rhea" id="RHEA:28610"/>
        <dbReference type="ChEBI" id="CHEBI:15377"/>
        <dbReference type="ChEBI" id="CHEBI:15378"/>
        <dbReference type="ChEBI" id="CHEBI:33019"/>
        <dbReference type="ChEBI" id="CHEBI:57464"/>
        <dbReference type="ChEBI" id="CHEBI:61314"/>
        <dbReference type="EC" id="3.6.1.66"/>
    </reaction>
</comment>
<dbReference type="GO" id="GO:0036222">
    <property type="term" value="F:XTP diphosphatase activity"/>
    <property type="evidence" value="ECO:0007669"/>
    <property type="project" value="UniProtKB-UniRule"/>
</dbReference>
<feature type="binding site" evidence="10">
    <location>
        <position position="79"/>
    </location>
    <ligand>
        <name>Mg(2+)</name>
        <dbReference type="ChEBI" id="CHEBI:18420"/>
    </ligand>
</feature>
<dbReference type="GO" id="GO:0000166">
    <property type="term" value="F:nucleotide binding"/>
    <property type="evidence" value="ECO:0007669"/>
    <property type="project" value="UniProtKB-KW"/>
</dbReference>
<protein>
    <recommendedName>
        <fullName evidence="10">dITP/XTP pyrophosphatase</fullName>
        <ecNumber evidence="10">3.6.1.66</ecNumber>
    </recommendedName>
    <alternativeName>
        <fullName evidence="10">Non-canonical purine NTP pyrophosphatase</fullName>
    </alternativeName>
    <alternativeName>
        <fullName evidence="10">Non-standard purine NTP pyrophosphatase</fullName>
    </alternativeName>
    <alternativeName>
        <fullName evidence="10">Nucleoside-triphosphate diphosphatase</fullName>
    </alternativeName>
    <alternativeName>
        <fullName evidence="10">Nucleoside-triphosphate pyrophosphatase</fullName>
        <shortName evidence="10">NTPase</shortName>
    </alternativeName>
</protein>
<dbReference type="RefSeq" id="WP_013836083.1">
    <property type="nucleotide sequence ID" value="NC_015581.1"/>
</dbReference>
<dbReference type="HOGENOM" id="CLU_082080_0_3_6"/>
<dbReference type="PANTHER" id="PTHR11067:SF9">
    <property type="entry name" value="INOSINE TRIPHOSPHATE PYROPHOSPHATASE"/>
    <property type="match status" value="1"/>
</dbReference>
<dbReference type="GO" id="GO:0017111">
    <property type="term" value="F:ribonucleoside triphosphate phosphatase activity"/>
    <property type="evidence" value="ECO:0007669"/>
    <property type="project" value="InterPro"/>
</dbReference>
<dbReference type="GO" id="GO:0009117">
    <property type="term" value="P:nucleotide metabolic process"/>
    <property type="evidence" value="ECO:0007669"/>
    <property type="project" value="UniProtKB-KW"/>
</dbReference>
<evidence type="ECO:0000313" key="13">
    <source>
        <dbReference type="Proteomes" id="UP000009232"/>
    </source>
</evidence>
<feature type="active site" description="Proton acceptor" evidence="10">
    <location>
        <position position="108"/>
    </location>
</feature>
<dbReference type="CDD" id="cd00515">
    <property type="entry name" value="HAM1"/>
    <property type="match status" value="1"/>
</dbReference>
<feature type="binding site" evidence="10">
    <location>
        <begin position="49"/>
        <end position="54"/>
    </location>
    <ligand>
        <name>substrate</name>
    </ligand>
</feature>
<dbReference type="OrthoDB" id="9807456at2"/>
<keyword evidence="5 10" id="KW-0378">Hydrolase</keyword>
<dbReference type="GO" id="GO:0035870">
    <property type="term" value="F:dITP diphosphatase activity"/>
    <property type="evidence" value="ECO:0007669"/>
    <property type="project" value="UniProtKB-UniRule"/>
</dbReference>
<comment type="cofactor">
    <cofactor evidence="10">
        <name>Mg(2+)</name>
        <dbReference type="ChEBI" id="CHEBI:18420"/>
    </cofactor>
    <text evidence="10">Binds 1 Mg(2+) ion per subunit.</text>
</comment>
<keyword evidence="4 10" id="KW-0547">Nucleotide-binding</keyword>
<dbReference type="EC" id="3.6.1.66" evidence="10"/>
<feature type="binding site" evidence="10">
    <location>
        <position position="216"/>
    </location>
    <ligand>
        <name>substrate</name>
    </ligand>
</feature>
<evidence type="ECO:0000256" key="8">
    <source>
        <dbReference type="ARBA" id="ARBA00051875"/>
    </source>
</evidence>
<dbReference type="eggNOG" id="COG0127">
    <property type="taxonomic scope" value="Bacteria"/>
</dbReference>
<comment type="subunit">
    <text evidence="2 10">Homodimer.</text>
</comment>
<evidence type="ECO:0000256" key="9">
    <source>
        <dbReference type="ARBA" id="ARBA00052017"/>
    </source>
</evidence>
<proteinExistence type="inferred from homology"/>
<feature type="binding site" evidence="10">
    <location>
        <position position="109"/>
    </location>
    <ligand>
        <name>substrate</name>
    </ligand>
</feature>
<organism evidence="12 13">
    <name type="scientific">Thiomicrospira cyclica (strain DSM 14477 / JCM 11371 / ALM1)</name>
    <name type="common">Thioalkalimicrobium cyclicum</name>
    <dbReference type="NCBI Taxonomy" id="717773"/>
    <lineage>
        <taxon>Bacteria</taxon>
        <taxon>Pseudomonadati</taxon>
        <taxon>Pseudomonadota</taxon>
        <taxon>Gammaproteobacteria</taxon>
        <taxon>Thiotrichales</taxon>
        <taxon>Piscirickettsiaceae</taxon>
        <taxon>Thiomicrospira</taxon>
    </lineage>
</organism>
<evidence type="ECO:0000256" key="2">
    <source>
        <dbReference type="ARBA" id="ARBA00011738"/>
    </source>
</evidence>
<evidence type="ECO:0000256" key="10">
    <source>
        <dbReference type="HAMAP-Rule" id="MF_01405"/>
    </source>
</evidence>
<keyword evidence="6 10" id="KW-0460">Magnesium</keyword>
<comment type="function">
    <text evidence="10">Pyrophosphatase that catalyzes the hydrolysis of nucleoside triphosphates to their monophosphate derivatives, with a high preference for the non-canonical purine nucleotides XTP (xanthosine triphosphate), dITP (deoxyinosine triphosphate) and ITP. Seems to function as a house-cleaning enzyme that removes non-canonical purine nucleotides from the nucleotide pool, thus preventing their incorporation into DNA/RNA and avoiding chromosomal lesions.</text>
</comment>
<dbReference type="InterPro" id="IPR002637">
    <property type="entry name" value="RdgB/HAM1"/>
</dbReference>
<dbReference type="InterPro" id="IPR029001">
    <property type="entry name" value="ITPase-like_fam"/>
</dbReference>
<dbReference type="GO" id="GO:0009146">
    <property type="term" value="P:purine nucleoside triphosphate catabolic process"/>
    <property type="evidence" value="ECO:0007669"/>
    <property type="project" value="UniProtKB-UniRule"/>
</dbReference>
<feature type="region of interest" description="Disordered" evidence="11">
    <location>
        <begin position="1"/>
        <end position="35"/>
    </location>
</feature>
<keyword evidence="13" id="KW-1185">Reference proteome</keyword>
<keyword evidence="7 10" id="KW-0546">Nucleotide metabolism</keyword>
<dbReference type="SUPFAM" id="SSF52972">
    <property type="entry name" value="ITPase-like"/>
    <property type="match status" value="1"/>
</dbReference>
<comment type="similarity">
    <text evidence="1 10">Belongs to the HAM1 NTPase family.</text>
</comment>
<evidence type="ECO:0000256" key="7">
    <source>
        <dbReference type="ARBA" id="ARBA00023080"/>
    </source>
</evidence>
<feature type="binding site" evidence="10">
    <location>
        <position position="108"/>
    </location>
    <ligand>
        <name>Mg(2+)</name>
        <dbReference type="ChEBI" id="CHEBI:18420"/>
    </ligand>
</feature>
<evidence type="ECO:0000256" key="5">
    <source>
        <dbReference type="ARBA" id="ARBA00022801"/>
    </source>
</evidence>
<comment type="catalytic activity">
    <reaction evidence="8 10">
        <text>dITP + H2O = dIMP + diphosphate + H(+)</text>
        <dbReference type="Rhea" id="RHEA:28342"/>
        <dbReference type="ChEBI" id="CHEBI:15377"/>
        <dbReference type="ChEBI" id="CHEBI:15378"/>
        <dbReference type="ChEBI" id="CHEBI:33019"/>
        <dbReference type="ChEBI" id="CHEBI:61194"/>
        <dbReference type="ChEBI" id="CHEBI:61382"/>
        <dbReference type="EC" id="3.6.1.66"/>
    </reaction>
</comment>
<name>F6DAX5_THICA</name>
<dbReference type="FunFam" id="3.90.950.10:FF:000001">
    <property type="entry name" value="dITP/XTP pyrophosphatase"/>
    <property type="match status" value="1"/>
</dbReference>
<dbReference type="InterPro" id="IPR020922">
    <property type="entry name" value="dITP/XTP_pyrophosphatase"/>
</dbReference>
<evidence type="ECO:0000256" key="1">
    <source>
        <dbReference type="ARBA" id="ARBA00008023"/>
    </source>
</evidence>
<keyword evidence="3 10" id="KW-0479">Metal-binding</keyword>
<dbReference type="Pfam" id="PF01725">
    <property type="entry name" value="Ham1p_like"/>
    <property type="match status" value="1"/>
</dbReference>
<evidence type="ECO:0000256" key="3">
    <source>
        <dbReference type="ARBA" id="ARBA00022723"/>
    </source>
</evidence>
<evidence type="ECO:0000256" key="4">
    <source>
        <dbReference type="ARBA" id="ARBA00022741"/>
    </source>
</evidence>
<comment type="catalytic activity">
    <reaction evidence="10">
        <text>ITP + H2O = IMP + diphosphate + H(+)</text>
        <dbReference type="Rhea" id="RHEA:29399"/>
        <dbReference type="ChEBI" id="CHEBI:15377"/>
        <dbReference type="ChEBI" id="CHEBI:15378"/>
        <dbReference type="ChEBI" id="CHEBI:33019"/>
        <dbReference type="ChEBI" id="CHEBI:58053"/>
        <dbReference type="ChEBI" id="CHEBI:61402"/>
        <dbReference type="EC" id="3.6.1.66"/>
    </reaction>
</comment>
<sequence>MPRLRPQQAVKRPKPLSYSRNKPVARKQADGVSQSSAAKLVKPKVVLATGNLNKAAEVMPCFAEVTLMMQSEFAIDPIEETGGTLIENAILKARYACEQTGLPAIGDDSGLFVPALGQLPGLFSARFAGQGATDQQNCEKLLALAEPFKGEERRASYISTVVFMRHAADPLPIIVTREWAGYLHDRIEGDSGYGYDAVFYVPEFGMTAALLNFEQKQTLSNRLEAFNALVPQIVNTRP</sequence>
<dbReference type="GO" id="GO:0046872">
    <property type="term" value="F:metal ion binding"/>
    <property type="evidence" value="ECO:0007669"/>
    <property type="project" value="UniProtKB-KW"/>
</dbReference>
<dbReference type="AlphaFoldDB" id="F6DAX5"/>
<dbReference type="GO" id="GO:0036220">
    <property type="term" value="F:ITP diphosphatase activity"/>
    <property type="evidence" value="ECO:0007669"/>
    <property type="project" value="UniProtKB-UniRule"/>
</dbReference>